<dbReference type="RefSeq" id="WP_246568372.1">
    <property type="nucleotide sequence ID" value="NZ_AP023359.1"/>
</dbReference>
<dbReference type="InterPro" id="IPR004942">
    <property type="entry name" value="Roadblock/LAMTOR2_dom"/>
</dbReference>
<dbReference type="KEGG" id="pry:Prubr_12630"/>
<dbReference type="EMBL" id="AP023359">
    <property type="protein sequence ID" value="BCJ64242.1"/>
    <property type="molecule type" value="Genomic_DNA"/>
</dbReference>
<dbReference type="Gene3D" id="3.30.450.30">
    <property type="entry name" value="Dynein light chain 2a, cytoplasmic"/>
    <property type="match status" value="1"/>
</dbReference>
<evidence type="ECO:0000313" key="3">
    <source>
        <dbReference type="EMBL" id="BCJ64242.1"/>
    </source>
</evidence>
<reference evidence="3" key="1">
    <citation type="submission" date="2020-08" db="EMBL/GenBank/DDBJ databases">
        <title>Whole genome shotgun sequence of Polymorphospora rubra NBRC 101157.</title>
        <authorList>
            <person name="Komaki H."/>
            <person name="Tamura T."/>
        </authorList>
    </citation>
    <scope>NUCLEOTIDE SEQUENCE</scope>
    <source>
        <strain evidence="3">NBRC 101157</strain>
    </source>
</reference>
<dbReference type="Proteomes" id="UP000680866">
    <property type="component" value="Chromosome"/>
</dbReference>
<name>A0A810MTF7_9ACTN</name>
<dbReference type="SMART" id="SM00960">
    <property type="entry name" value="Robl_LC7"/>
    <property type="match status" value="1"/>
</dbReference>
<evidence type="ECO:0000256" key="1">
    <source>
        <dbReference type="SAM" id="MobiDB-lite"/>
    </source>
</evidence>
<evidence type="ECO:0000259" key="2">
    <source>
        <dbReference type="SMART" id="SM00960"/>
    </source>
</evidence>
<organism evidence="3 4">
    <name type="scientific">Polymorphospora rubra</name>
    <dbReference type="NCBI Taxonomy" id="338584"/>
    <lineage>
        <taxon>Bacteria</taxon>
        <taxon>Bacillati</taxon>
        <taxon>Actinomycetota</taxon>
        <taxon>Actinomycetes</taxon>
        <taxon>Micromonosporales</taxon>
        <taxon>Micromonosporaceae</taxon>
        <taxon>Polymorphospora</taxon>
    </lineage>
</organism>
<feature type="region of interest" description="Disordered" evidence="1">
    <location>
        <begin position="1"/>
        <end position="33"/>
    </location>
</feature>
<protein>
    <recommendedName>
        <fullName evidence="2">Roadblock/LAMTOR2 domain-containing protein</fullName>
    </recommendedName>
</protein>
<accession>A0A810MTF7</accession>
<dbReference type="SUPFAM" id="SSF103196">
    <property type="entry name" value="Roadblock/LC7 domain"/>
    <property type="match status" value="1"/>
</dbReference>
<keyword evidence="4" id="KW-1185">Reference proteome</keyword>
<evidence type="ECO:0000313" key="4">
    <source>
        <dbReference type="Proteomes" id="UP000680866"/>
    </source>
</evidence>
<dbReference type="AlphaFoldDB" id="A0A810MTF7"/>
<proteinExistence type="predicted"/>
<feature type="domain" description="Roadblock/LAMTOR2" evidence="2">
    <location>
        <begin position="43"/>
        <end position="133"/>
    </location>
</feature>
<dbReference type="Pfam" id="PF03259">
    <property type="entry name" value="Robl_LC7"/>
    <property type="match status" value="1"/>
</dbReference>
<sequence>MNGGSGYTLPRRIAQPPAQRSIPDQPHPRLAPRGDTVPYVAIHNQLSDLRIQIPGVRGCVLGGVDGLLIAHDLITGDAEPHDLAALAATTFGLGRQVGLALRHGPFRESTVRSHHGYFTVYAVNDTALLAVLGEDAVNVARLHLHAPTVAERLAALLGGGQGR</sequence>
<gene>
    <name evidence="3" type="ORF">Prubr_12630</name>
</gene>